<keyword evidence="3" id="KW-1185">Reference proteome</keyword>
<evidence type="ECO:0000313" key="2">
    <source>
        <dbReference type="EMBL" id="KAK8064216.1"/>
    </source>
</evidence>
<name>A0ABR1UZ51_9PEZI</name>
<sequence>MSQLNITWGRFPPQIRSIILDRLMKDTNKGPLGLYATVSQEWQRVIEKHNFSRIRVNAERLASFGSCVSLRTQRYVKYIWFCWELEEYKCIACAPEEEGLDEMPVDSPSQDDNFCLMSALETLFGVLRWWVPTGELVLDISVHSPSDSQHWFQHLSFEPDAIMDREKVEKLEFGDDEGPAGKCQRRRDLATSPESIISTVFGKILDKRTFESDAAEARWWRDLPSVPAVTSVLLRQQTRRRWNLRSLGRMFSRFPRLQEIHYEPWREWDRYEQQATDMDYEALLGSVASPNPQVRKVTLFENFNESYADTLITGHPRSEAFQCDTSRIPSPAVGRLVAKTSLQLEHLSASFIIDAGSFLAACHDSVYWTWPRLKTLILTTQVFVPDADALHAIEKILARAAAAARRMPQLETLHIWNGREGLAASFRYQASPPSITWRGTWPYTLRHEVIHPWKEVVYDRDPDAQLAVYHEAPDKRFVMKSHADAVHYLNLPASVIRPVSLQQIRLGDRVRAERRAVERQCMLNLIASGSDFGVDPAVRMV</sequence>
<evidence type="ECO:0000259" key="1">
    <source>
        <dbReference type="Pfam" id="PF20183"/>
    </source>
</evidence>
<comment type="caution">
    <text evidence="2">The sequence shown here is derived from an EMBL/GenBank/DDBJ whole genome shotgun (WGS) entry which is preliminary data.</text>
</comment>
<accession>A0ABR1UZ51</accession>
<organism evidence="2 3">
    <name type="scientific">Apiospora saccharicola</name>
    <dbReference type="NCBI Taxonomy" id="335842"/>
    <lineage>
        <taxon>Eukaryota</taxon>
        <taxon>Fungi</taxon>
        <taxon>Dikarya</taxon>
        <taxon>Ascomycota</taxon>
        <taxon>Pezizomycotina</taxon>
        <taxon>Sordariomycetes</taxon>
        <taxon>Xylariomycetidae</taxon>
        <taxon>Amphisphaeriales</taxon>
        <taxon>Apiosporaceae</taxon>
        <taxon>Apiospora</taxon>
    </lineage>
</organism>
<proteinExistence type="predicted"/>
<dbReference type="InterPro" id="IPR046676">
    <property type="entry name" value="DUF6546"/>
</dbReference>
<dbReference type="Proteomes" id="UP001446871">
    <property type="component" value="Unassembled WGS sequence"/>
</dbReference>
<protein>
    <recommendedName>
        <fullName evidence="1">DUF6546 domain-containing protein</fullName>
    </recommendedName>
</protein>
<dbReference type="EMBL" id="JAQQWM010000005">
    <property type="protein sequence ID" value="KAK8064216.1"/>
    <property type="molecule type" value="Genomic_DNA"/>
</dbReference>
<dbReference type="Pfam" id="PF20183">
    <property type="entry name" value="DUF6546"/>
    <property type="match status" value="1"/>
</dbReference>
<reference evidence="2 3" key="1">
    <citation type="submission" date="2023-01" db="EMBL/GenBank/DDBJ databases">
        <title>Analysis of 21 Apiospora genomes using comparative genomics revels a genus with tremendous synthesis potential of carbohydrate active enzymes and secondary metabolites.</title>
        <authorList>
            <person name="Sorensen T."/>
        </authorList>
    </citation>
    <scope>NUCLEOTIDE SEQUENCE [LARGE SCALE GENOMIC DNA]</scope>
    <source>
        <strain evidence="2 3">CBS 83171</strain>
    </source>
</reference>
<feature type="domain" description="DUF6546" evidence="1">
    <location>
        <begin position="292"/>
        <end position="497"/>
    </location>
</feature>
<evidence type="ECO:0000313" key="3">
    <source>
        <dbReference type="Proteomes" id="UP001446871"/>
    </source>
</evidence>
<gene>
    <name evidence="2" type="ORF">PG996_008868</name>
</gene>